<sequence length="75" mass="8500">MDISSSYSYSCLCMTILNRFWGLQARHNIRWEKNWKGLAGGWSNQDSLLLTLSVYESSIAKTALLKRTNVIGTLS</sequence>
<protein>
    <submittedName>
        <fullName evidence="1">Uncharacterized protein</fullName>
    </submittedName>
</protein>
<dbReference type="EMBL" id="CM009307">
    <property type="protein sequence ID" value="KAI9378664.1"/>
    <property type="molecule type" value="Genomic_DNA"/>
</dbReference>
<keyword evidence="2" id="KW-1185">Reference proteome</keyword>
<accession>A0ACC0RNK8</accession>
<proteinExistence type="predicted"/>
<dbReference type="Proteomes" id="UP000006729">
    <property type="component" value="Chromosome 18"/>
</dbReference>
<gene>
    <name evidence="1" type="ORF">POPTR_018G128750v4</name>
</gene>
<comment type="caution">
    <text evidence="1">The sequence shown here is derived from an EMBL/GenBank/DDBJ whole genome shotgun (WGS) entry which is preliminary data.</text>
</comment>
<evidence type="ECO:0000313" key="2">
    <source>
        <dbReference type="Proteomes" id="UP000006729"/>
    </source>
</evidence>
<organism evidence="1 2">
    <name type="scientific">Populus trichocarpa</name>
    <name type="common">Western balsam poplar</name>
    <name type="synonym">Populus balsamifera subsp. trichocarpa</name>
    <dbReference type="NCBI Taxonomy" id="3694"/>
    <lineage>
        <taxon>Eukaryota</taxon>
        <taxon>Viridiplantae</taxon>
        <taxon>Streptophyta</taxon>
        <taxon>Embryophyta</taxon>
        <taxon>Tracheophyta</taxon>
        <taxon>Spermatophyta</taxon>
        <taxon>Magnoliopsida</taxon>
        <taxon>eudicotyledons</taxon>
        <taxon>Gunneridae</taxon>
        <taxon>Pentapetalae</taxon>
        <taxon>rosids</taxon>
        <taxon>fabids</taxon>
        <taxon>Malpighiales</taxon>
        <taxon>Salicaceae</taxon>
        <taxon>Saliceae</taxon>
        <taxon>Populus</taxon>
    </lineage>
</organism>
<name>A0ACC0RNK8_POPTR</name>
<reference evidence="1 2" key="1">
    <citation type="journal article" date="2006" name="Science">
        <title>The genome of black cottonwood, Populus trichocarpa (Torr. &amp; Gray).</title>
        <authorList>
            <person name="Tuskan G.A."/>
            <person name="Difazio S."/>
            <person name="Jansson S."/>
            <person name="Bohlmann J."/>
            <person name="Grigoriev I."/>
            <person name="Hellsten U."/>
            <person name="Putnam N."/>
            <person name="Ralph S."/>
            <person name="Rombauts S."/>
            <person name="Salamov A."/>
            <person name="Schein J."/>
            <person name="Sterck L."/>
            <person name="Aerts A."/>
            <person name="Bhalerao R.R."/>
            <person name="Bhalerao R.P."/>
            <person name="Blaudez D."/>
            <person name="Boerjan W."/>
            <person name="Brun A."/>
            <person name="Brunner A."/>
            <person name="Busov V."/>
            <person name="Campbell M."/>
            <person name="Carlson J."/>
            <person name="Chalot M."/>
            <person name="Chapman J."/>
            <person name="Chen G.L."/>
            <person name="Cooper D."/>
            <person name="Coutinho P.M."/>
            <person name="Couturier J."/>
            <person name="Covert S."/>
            <person name="Cronk Q."/>
            <person name="Cunningham R."/>
            <person name="Davis J."/>
            <person name="Degroeve S."/>
            <person name="Dejardin A."/>
            <person name="Depamphilis C."/>
            <person name="Detter J."/>
            <person name="Dirks B."/>
            <person name="Dubchak I."/>
            <person name="Duplessis S."/>
            <person name="Ehlting J."/>
            <person name="Ellis B."/>
            <person name="Gendler K."/>
            <person name="Goodstein D."/>
            <person name="Gribskov M."/>
            <person name="Grimwood J."/>
            <person name="Groover A."/>
            <person name="Gunter L."/>
            <person name="Hamberger B."/>
            <person name="Heinze B."/>
            <person name="Helariutta Y."/>
            <person name="Henrissat B."/>
            <person name="Holligan D."/>
            <person name="Holt R."/>
            <person name="Huang W."/>
            <person name="Islam-Faridi N."/>
            <person name="Jones S."/>
            <person name="Jones-Rhoades M."/>
            <person name="Jorgensen R."/>
            <person name="Joshi C."/>
            <person name="Kangasjarvi J."/>
            <person name="Karlsson J."/>
            <person name="Kelleher C."/>
            <person name="Kirkpatrick R."/>
            <person name="Kirst M."/>
            <person name="Kohler A."/>
            <person name="Kalluri U."/>
            <person name="Larimer F."/>
            <person name="Leebens-Mack J."/>
            <person name="Leple J.C."/>
            <person name="Locascio P."/>
            <person name="Lou Y."/>
            <person name="Lucas S."/>
            <person name="Martin F."/>
            <person name="Montanini B."/>
            <person name="Napoli C."/>
            <person name="Nelson D.R."/>
            <person name="Nelson C."/>
            <person name="Nieminen K."/>
            <person name="Nilsson O."/>
            <person name="Pereda V."/>
            <person name="Peter G."/>
            <person name="Philippe R."/>
            <person name="Pilate G."/>
            <person name="Poliakov A."/>
            <person name="Razumovskaya J."/>
            <person name="Richardson P."/>
            <person name="Rinaldi C."/>
            <person name="Ritland K."/>
            <person name="Rouze P."/>
            <person name="Ryaboy D."/>
            <person name="Schmutz J."/>
            <person name="Schrader J."/>
            <person name="Segerman B."/>
            <person name="Shin H."/>
            <person name="Siddiqui A."/>
            <person name="Sterky F."/>
            <person name="Terry A."/>
            <person name="Tsai C.J."/>
            <person name="Uberbacher E."/>
            <person name="Unneberg P."/>
            <person name="Vahala J."/>
            <person name="Wall K."/>
            <person name="Wessler S."/>
            <person name="Yang G."/>
            <person name="Yin T."/>
            <person name="Douglas C."/>
            <person name="Marra M."/>
            <person name="Sandberg G."/>
            <person name="Van de Peer Y."/>
            <person name="Rokhsar D."/>
        </authorList>
    </citation>
    <scope>NUCLEOTIDE SEQUENCE [LARGE SCALE GENOMIC DNA]</scope>
    <source>
        <strain evidence="2">cv. Nisqually</strain>
    </source>
</reference>
<evidence type="ECO:0000313" key="1">
    <source>
        <dbReference type="EMBL" id="KAI9378664.1"/>
    </source>
</evidence>